<evidence type="ECO:0008006" key="7">
    <source>
        <dbReference type="Google" id="ProtNLM"/>
    </source>
</evidence>
<dbReference type="Proteomes" id="UP000612362">
    <property type="component" value="Unassembled WGS sequence"/>
</dbReference>
<evidence type="ECO:0000256" key="4">
    <source>
        <dbReference type="ARBA" id="ARBA00022825"/>
    </source>
</evidence>
<dbReference type="InterPro" id="IPR029062">
    <property type="entry name" value="Class_I_gatase-like"/>
</dbReference>
<organism evidence="5 6">
    <name type="scientific">Ktedonospora formicarum</name>
    <dbReference type="NCBI Taxonomy" id="2778364"/>
    <lineage>
        <taxon>Bacteria</taxon>
        <taxon>Bacillati</taxon>
        <taxon>Chloroflexota</taxon>
        <taxon>Ktedonobacteria</taxon>
        <taxon>Ktedonobacterales</taxon>
        <taxon>Ktedonobacteraceae</taxon>
        <taxon>Ktedonospora</taxon>
    </lineage>
</organism>
<dbReference type="PANTHER" id="PTHR20842:SF0">
    <property type="entry name" value="ALPHA-ASPARTYL DIPEPTIDASE"/>
    <property type="match status" value="1"/>
</dbReference>
<reference evidence="5" key="1">
    <citation type="submission" date="2020-10" db="EMBL/GenBank/DDBJ databases">
        <title>Taxonomic study of unclassified bacteria belonging to the class Ktedonobacteria.</title>
        <authorList>
            <person name="Yabe S."/>
            <person name="Wang C.M."/>
            <person name="Zheng Y."/>
            <person name="Sakai Y."/>
            <person name="Cavaletti L."/>
            <person name="Monciardini P."/>
            <person name="Donadio S."/>
        </authorList>
    </citation>
    <scope>NUCLEOTIDE SEQUENCE</scope>
    <source>
        <strain evidence="5">SOSP1-1</strain>
    </source>
</reference>
<accession>A0A8J3HS22</accession>
<keyword evidence="6" id="KW-1185">Reference proteome</keyword>
<evidence type="ECO:0000313" key="6">
    <source>
        <dbReference type="Proteomes" id="UP000612362"/>
    </source>
</evidence>
<dbReference type="EMBL" id="BNJF01000001">
    <property type="protein sequence ID" value="GHO42231.1"/>
    <property type="molecule type" value="Genomic_DNA"/>
</dbReference>
<keyword evidence="4" id="KW-0720">Serine protease</keyword>
<proteinExistence type="inferred from homology"/>
<evidence type="ECO:0000313" key="5">
    <source>
        <dbReference type="EMBL" id="GHO42231.1"/>
    </source>
</evidence>
<protein>
    <recommendedName>
        <fullName evidence="7">Peptidase E</fullName>
    </recommendedName>
</protein>
<dbReference type="RefSeq" id="WP_220195038.1">
    <property type="nucleotide sequence ID" value="NZ_BNJF01000001.1"/>
</dbReference>
<dbReference type="SUPFAM" id="SSF52317">
    <property type="entry name" value="Class I glutamine amidotransferase-like"/>
    <property type="match status" value="1"/>
</dbReference>
<dbReference type="Pfam" id="PF03575">
    <property type="entry name" value="Peptidase_S51"/>
    <property type="match status" value="1"/>
</dbReference>
<dbReference type="PANTHER" id="PTHR20842">
    <property type="entry name" value="PROTEASE S51 ALPHA-ASPARTYL DIPEPTIDASE"/>
    <property type="match status" value="1"/>
</dbReference>
<comment type="similarity">
    <text evidence="1">Belongs to the peptidase S51 family.</text>
</comment>
<keyword evidence="3" id="KW-0378">Hydrolase</keyword>
<gene>
    <name evidence="5" type="ORF">KSX_03940</name>
</gene>
<name>A0A8J3HS22_9CHLR</name>
<dbReference type="AlphaFoldDB" id="A0A8J3HS22"/>
<dbReference type="InterPro" id="IPR005320">
    <property type="entry name" value="Peptidase_S51"/>
</dbReference>
<evidence type="ECO:0000256" key="2">
    <source>
        <dbReference type="ARBA" id="ARBA00022670"/>
    </source>
</evidence>
<evidence type="ECO:0000256" key="3">
    <source>
        <dbReference type="ARBA" id="ARBA00022801"/>
    </source>
</evidence>
<dbReference type="GO" id="GO:0006508">
    <property type="term" value="P:proteolysis"/>
    <property type="evidence" value="ECO:0007669"/>
    <property type="project" value="UniProtKB-KW"/>
</dbReference>
<comment type="caution">
    <text evidence="5">The sequence shown here is derived from an EMBL/GenBank/DDBJ whole genome shotgun (WGS) entry which is preliminary data.</text>
</comment>
<dbReference type="GO" id="GO:0008236">
    <property type="term" value="F:serine-type peptidase activity"/>
    <property type="evidence" value="ECO:0007669"/>
    <property type="project" value="UniProtKB-KW"/>
</dbReference>
<evidence type="ECO:0000256" key="1">
    <source>
        <dbReference type="ARBA" id="ARBA00006534"/>
    </source>
</evidence>
<sequence>MKLLLTSSGISNDSIRNALVDLLGKPIAESSALYIPTAIYPFPGGAAMAWRLIHGPLCELGWKSLGVLELTALPSIQEDCWVPMLQETDALLVNGGDPLYLCHWMRQSGLADLLPSLLSETVYVGVSAGSMAAAATFGETYLDPRRGSGEAFTSEDIVFATPQGEISRTLVTAQGVGLVDFALIPHLDHEDHLDASLTNAEKWAARLPVPTYAIDDQTAIKLIDGVVEVVSEGHWKRFTPEGNTRQ</sequence>
<dbReference type="Gene3D" id="3.40.50.880">
    <property type="match status" value="1"/>
</dbReference>
<keyword evidence="2" id="KW-0645">Protease</keyword>